<sequence length="361" mass="37051">MRMSLFALLAVCGLAGADDPGQGGRLVLVAGGGTGSDGAPADQVKLTNPFGVGFAPDGTIIFVEMLGERVRRIDKDGRVQTVAGTGKNGDSGDGGPATKAEFNGMHSLAVMKNGDILVSDTWNNRVRKIDARTGVITTIAGTGKKGFSGDGGPATAAEFGGIYCIALDEPGQALYLADLDNRRIRAVDLKTGLVSTLAGNGHKGIPQDGADARTSPMIDPRAVATDGKGNVYILDRGGNALRVVDRSGKIRTLVGTGEKGASGDGGPGRQAKLNGPKHLCVNPQGDVIIADTENHRIRLYRPSEGTIESLAGTGRKGTAGVGKAPAEAEFNQPHGVTLAPDGVLFISDSSNHRILKLVPGS</sequence>
<evidence type="ECO:0000313" key="5">
    <source>
        <dbReference type="EMBL" id="AGA24819.1"/>
    </source>
</evidence>
<organism evidence="5 6">
    <name type="scientific">Singulisphaera acidiphila (strain ATCC BAA-1392 / DSM 18658 / VKM B-2454 / MOB10)</name>
    <dbReference type="NCBI Taxonomy" id="886293"/>
    <lineage>
        <taxon>Bacteria</taxon>
        <taxon>Pseudomonadati</taxon>
        <taxon>Planctomycetota</taxon>
        <taxon>Planctomycetia</taxon>
        <taxon>Isosphaerales</taxon>
        <taxon>Isosphaeraceae</taxon>
        <taxon>Singulisphaera</taxon>
    </lineage>
</organism>
<feature type="repeat" description="NHL" evidence="2">
    <location>
        <begin position="329"/>
        <end position="360"/>
    </location>
</feature>
<dbReference type="Pfam" id="PF01436">
    <property type="entry name" value="NHL"/>
    <property type="match status" value="3"/>
</dbReference>
<evidence type="ECO:0000256" key="3">
    <source>
        <dbReference type="SAM" id="MobiDB-lite"/>
    </source>
</evidence>
<dbReference type="KEGG" id="saci:Sinac_0380"/>
<keyword evidence="1" id="KW-0677">Repeat</keyword>
<feature type="region of interest" description="Disordered" evidence="3">
    <location>
        <begin position="254"/>
        <end position="274"/>
    </location>
</feature>
<evidence type="ECO:0000256" key="4">
    <source>
        <dbReference type="SAM" id="SignalP"/>
    </source>
</evidence>
<name>L0D5Y3_SINAD</name>
<evidence type="ECO:0000313" key="6">
    <source>
        <dbReference type="Proteomes" id="UP000010798"/>
    </source>
</evidence>
<feature type="repeat" description="NHL" evidence="2">
    <location>
        <begin position="265"/>
        <end position="303"/>
    </location>
</feature>
<dbReference type="PANTHER" id="PTHR46388">
    <property type="entry name" value="NHL REPEAT-CONTAINING PROTEIN 2"/>
    <property type="match status" value="1"/>
</dbReference>
<feature type="compositionally biased region" description="Gly residues" evidence="3">
    <location>
        <begin position="257"/>
        <end position="268"/>
    </location>
</feature>
<evidence type="ECO:0000256" key="1">
    <source>
        <dbReference type="ARBA" id="ARBA00022737"/>
    </source>
</evidence>
<accession>L0D5Y3</accession>
<keyword evidence="4" id="KW-0732">Signal</keyword>
<dbReference type="AlphaFoldDB" id="L0D5Y3"/>
<dbReference type="SUPFAM" id="SSF101898">
    <property type="entry name" value="NHL repeat"/>
    <property type="match status" value="1"/>
</dbReference>
<dbReference type="EMBL" id="CP003364">
    <property type="protein sequence ID" value="AGA24819.1"/>
    <property type="molecule type" value="Genomic_DNA"/>
</dbReference>
<dbReference type="OrthoDB" id="9799230at2"/>
<feature type="chain" id="PRO_5003940587" evidence="4">
    <location>
        <begin position="18"/>
        <end position="361"/>
    </location>
</feature>
<dbReference type="HOGENOM" id="CLU_008645_1_0_0"/>
<evidence type="ECO:0000256" key="2">
    <source>
        <dbReference type="PROSITE-ProRule" id="PRU00504"/>
    </source>
</evidence>
<dbReference type="PROSITE" id="PS51125">
    <property type="entry name" value="NHL"/>
    <property type="match status" value="2"/>
</dbReference>
<dbReference type="Gene3D" id="2.120.10.30">
    <property type="entry name" value="TolB, C-terminal domain"/>
    <property type="match status" value="3"/>
</dbReference>
<feature type="signal peptide" evidence="4">
    <location>
        <begin position="1"/>
        <end position="17"/>
    </location>
</feature>
<proteinExistence type="predicted"/>
<reference evidence="5 6" key="1">
    <citation type="submission" date="2012-02" db="EMBL/GenBank/DDBJ databases">
        <title>Complete sequence of chromosome of Singulisphaera acidiphila DSM 18658.</title>
        <authorList>
            <consortium name="US DOE Joint Genome Institute (JGI-PGF)"/>
            <person name="Lucas S."/>
            <person name="Copeland A."/>
            <person name="Lapidus A."/>
            <person name="Glavina del Rio T."/>
            <person name="Dalin E."/>
            <person name="Tice H."/>
            <person name="Bruce D."/>
            <person name="Goodwin L."/>
            <person name="Pitluck S."/>
            <person name="Peters L."/>
            <person name="Ovchinnikova G."/>
            <person name="Chertkov O."/>
            <person name="Kyrpides N."/>
            <person name="Mavromatis K."/>
            <person name="Ivanova N."/>
            <person name="Brettin T."/>
            <person name="Detter J.C."/>
            <person name="Han C."/>
            <person name="Larimer F."/>
            <person name="Land M."/>
            <person name="Hauser L."/>
            <person name="Markowitz V."/>
            <person name="Cheng J.-F."/>
            <person name="Hugenholtz P."/>
            <person name="Woyke T."/>
            <person name="Wu D."/>
            <person name="Tindall B."/>
            <person name="Pomrenke H."/>
            <person name="Brambilla E."/>
            <person name="Klenk H.-P."/>
            <person name="Eisen J.A."/>
        </authorList>
    </citation>
    <scope>NUCLEOTIDE SEQUENCE [LARGE SCALE GENOMIC DNA]</scope>
    <source>
        <strain evidence="6">ATCC BAA-1392 / DSM 18658 / VKM B-2454 / MOB10</strain>
    </source>
</reference>
<dbReference type="RefSeq" id="WP_015244004.1">
    <property type="nucleotide sequence ID" value="NC_019892.1"/>
</dbReference>
<dbReference type="PANTHER" id="PTHR46388:SF2">
    <property type="entry name" value="NHL REPEAT-CONTAINING PROTEIN 2"/>
    <property type="match status" value="1"/>
</dbReference>
<dbReference type="InterPro" id="IPR001258">
    <property type="entry name" value="NHL_repeat"/>
</dbReference>
<keyword evidence="6" id="KW-1185">Reference proteome</keyword>
<dbReference type="InterPro" id="IPR011042">
    <property type="entry name" value="6-blade_b-propeller_TolB-like"/>
</dbReference>
<dbReference type="eggNOG" id="COG3391">
    <property type="taxonomic scope" value="Bacteria"/>
</dbReference>
<protein>
    <submittedName>
        <fullName evidence="5">NHL repeat protein</fullName>
    </submittedName>
</protein>
<dbReference type="Proteomes" id="UP000010798">
    <property type="component" value="Chromosome"/>
</dbReference>
<dbReference type="STRING" id="886293.Sinac_0380"/>
<gene>
    <name evidence="5" type="ordered locus">Sinac_0380</name>
</gene>